<evidence type="ECO:0000256" key="13">
    <source>
        <dbReference type="SAM" id="SignalP"/>
    </source>
</evidence>
<dbReference type="Proteomes" id="UP000694427">
    <property type="component" value="Unplaced"/>
</dbReference>
<feature type="signal peptide" evidence="13">
    <location>
        <begin position="1"/>
        <end position="20"/>
    </location>
</feature>
<keyword evidence="10" id="KW-0676">Redox-active center</keyword>
<evidence type="ECO:0000256" key="2">
    <source>
        <dbReference type="ARBA" id="ARBA00004319"/>
    </source>
</evidence>
<dbReference type="NCBIfam" id="TIGR01126">
    <property type="entry name" value="pdi_dom"/>
    <property type="match status" value="1"/>
</dbReference>
<dbReference type="AlphaFoldDB" id="A0A8C1RTT1"/>
<dbReference type="PANTHER" id="PTHR18929:SF93">
    <property type="entry name" value="PROTEIN DISULFIDE-ISOMERASE A2"/>
    <property type="match status" value="1"/>
</dbReference>
<organism evidence="15 16">
    <name type="scientific">Cyprinus carpio</name>
    <name type="common">Common carp</name>
    <dbReference type="NCBI Taxonomy" id="7962"/>
    <lineage>
        <taxon>Eukaryota</taxon>
        <taxon>Metazoa</taxon>
        <taxon>Chordata</taxon>
        <taxon>Craniata</taxon>
        <taxon>Vertebrata</taxon>
        <taxon>Euteleostomi</taxon>
        <taxon>Actinopterygii</taxon>
        <taxon>Neopterygii</taxon>
        <taxon>Teleostei</taxon>
        <taxon>Ostariophysi</taxon>
        <taxon>Cypriniformes</taxon>
        <taxon>Cyprinidae</taxon>
        <taxon>Cyprininae</taxon>
        <taxon>Cyprinus</taxon>
    </lineage>
</organism>
<dbReference type="Ensembl" id="ENSCCRT00010133500.1">
    <property type="protein sequence ID" value="ENSCCRP00010120216.1"/>
    <property type="gene ID" value="ENSCCRG00010052559.1"/>
</dbReference>
<dbReference type="Pfam" id="PF13848">
    <property type="entry name" value="Thioredoxin_6"/>
    <property type="match status" value="1"/>
</dbReference>
<evidence type="ECO:0000256" key="7">
    <source>
        <dbReference type="ARBA" id="ARBA00022824"/>
    </source>
</evidence>
<dbReference type="PROSITE" id="PS51352">
    <property type="entry name" value="THIOREDOXIN_2"/>
    <property type="match status" value="1"/>
</dbReference>
<evidence type="ECO:0000259" key="14">
    <source>
        <dbReference type="PROSITE" id="PS51352"/>
    </source>
</evidence>
<evidence type="ECO:0000256" key="4">
    <source>
        <dbReference type="ARBA" id="ARBA00012723"/>
    </source>
</evidence>
<dbReference type="SUPFAM" id="SSF52833">
    <property type="entry name" value="Thioredoxin-like"/>
    <property type="match status" value="2"/>
</dbReference>
<reference evidence="15" key="1">
    <citation type="submission" date="2025-08" db="UniProtKB">
        <authorList>
            <consortium name="Ensembl"/>
        </authorList>
    </citation>
    <scope>IDENTIFICATION</scope>
</reference>
<dbReference type="GO" id="GO:0034976">
    <property type="term" value="P:response to endoplasmic reticulum stress"/>
    <property type="evidence" value="ECO:0007669"/>
    <property type="project" value="TreeGrafter"/>
</dbReference>
<dbReference type="PROSITE" id="PS00194">
    <property type="entry name" value="THIOREDOXIN_1"/>
    <property type="match status" value="1"/>
</dbReference>
<dbReference type="CDD" id="cd02961">
    <property type="entry name" value="PDI_a_family"/>
    <property type="match status" value="1"/>
</dbReference>
<evidence type="ECO:0000256" key="3">
    <source>
        <dbReference type="ARBA" id="ARBA00006347"/>
    </source>
</evidence>
<dbReference type="GO" id="GO:0003756">
    <property type="term" value="F:protein disulfide isomerase activity"/>
    <property type="evidence" value="ECO:0007669"/>
    <property type="project" value="UniProtKB-EC"/>
</dbReference>
<keyword evidence="7" id="KW-0256">Endoplasmic reticulum</keyword>
<dbReference type="Pfam" id="PF00085">
    <property type="entry name" value="Thioredoxin"/>
    <property type="match status" value="1"/>
</dbReference>
<comment type="subcellular location">
    <subcellularLocation>
        <location evidence="2">Endoplasmic reticulum lumen</location>
    </subcellularLocation>
</comment>
<dbReference type="FunFam" id="3.40.30.10:FF:000042">
    <property type="entry name" value="protein disulfide-isomerase A2"/>
    <property type="match status" value="1"/>
</dbReference>
<evidence type="ECO:0000256" key="10">
    <source>
        <dbReference type="ARBA" id="ARBA00023284"/>
    </source>
</evidence>
<feature type="region of interest" description="Disordered" evidence="12">
    <location>
        <begin position="25"/>
        <end position="48"/>
    </location>
</feature>
<evidence type="ECO:0000313" key="15">
    <source>
        <dbReference type="Ensembl" id="ENSCCRP00010120216.1"/>
    </source>
</evidence>
<reference evidence="15" key="2">
    <citation type="submission" date="2025-09" db="UniProtKB">
        <authorList>
            <consortium name="Ensembl"/>
        </authorList>
    </citation>
    <scope>IDENTIFICATION</scope>
</reference>
<keyword evidence="8" id="KW-1015">Disulfide bond</keyword>
<dbReference type="EC" id="5.3.4.1" evidence="4"/>
<dbReference type="InterPro" id="IPR036249">
    <property type="entry name" value="Thioredoxin-like_sf"/>
</dbReference>
<comment type="similarity">
    <text evidence="3 11">Belongs to the protein disulfide isomerase family.</text>
</comment>
<evidence type="ECO:0000256" key="6">
    <source>
        <dbReference type="ARBA" id="ARBA00022737"/>
    </source>
</evidence>
<evidence type="ECO:0000256" key="9">
    <source>
        <dbReference type="ARBA" id="ARBA00023235"/>
    </source>
</evidence>
<feature type="compositionally biased region" description="Basic and acidic residues" evidence="12">
    <location>
        <begin position="38"/>
        <end position="48"/>
    </location>
</feature>
<evidence type="ECO:0000256" key="1">
    <source>
        <dbReference type="ARBA" id="ARBA00001182"/>
    </source>
</evidence>
<evidence type="ECO:0000313" key="16">
    <source>
        <dbReference type="Proteomes" id="UP000694427"/>
    </source>
</evidence>
<dbReference type="PANTHER" id="PTHR18929">
    <property type="entry name" value="PROTEIN DISULFIDE ISOMERASE"/>
    <property type="match status" value="1"/>
</dbReference>
<keyword evidence="6" id="KW-0677">Repeat</keyword>
<feature type="domain" description="Thioredoxin" evidence="14">
    <location>
        <begin position="22"/>
        <end position="161"/>
    </location>
</feature>
<dbReference type="PRINTS" id="PR00421">
    <property type="entry name" value="THIOREDOXIN"/>
</dbReference>
<accession>A0A8C1RTT1</accession>
<protein>
    <recommendedName>
        <fullName evidence="4">protein disulfide-isomerase</fullName>
        <ecNumber evidence="4">5.3.4.1</ecNumber>
    </recommendedName>
</protein>
<name>A0A8C1RTT1_CYPCA</name>
<evidence type="ECO:0000256" key="5">
    <source>
        <dbReference type="ARBA" id="ARBA00022729"/>
    </source>
</evidence>
<dbReference type="FunFam" id="3.40.30.10:FF:000023">
    <property type="entry name" value="Protein disulfide-isomerase"/>
    <property type="match status" value="1"/>
</dbReference>
<comment type="catalytic activity">
    <reaction evidence="1">
        <text>Catalyzes the rearrangement of -S-S- bonds in proteins.</text>
        <dbReference type="EC" id="5.3.4.1"/>
    </reaction>
</comment>
<sequence>MRFLHILGFTLLLCGLCVRAEEETVKEAEDSSEEDTEPEKPEKTDEITEEKDVLVLHSVNFDRALSENKYLLVEFYAPWCGHCRSLEPIYAEVAGLLKNESSEARLAKVDAAEERDLAAEFNVDSFPTLKFFKDGNRQNVTDFSGKRTVKGITRWLERHTGPSATVLNDVKSVEALLDANDVVVVGFFQDLEGDKAKTFYDVTLIAVDVNFGITSNLELFKKYDVKSDSLVLFKKFDERRADLPLTEESKLDKGEMISFIQTNSMKLVIPFNEEVTLQNSLH</sequence>
<evidence type="ECO:0000256" key="11">
    <source>
        <dbReference type="RuleBase" id="RU004208"/>
    </source>
</evidence>
<keyword evidence="5 13" id="KW-0732">Signal</keyword>
<proteinExistence type="inferred from homology"/>
<dbReference type="CDD" id="cd02981">
    <property type="entry name" value="PDI_b_family"/>
    <property type="match status" value="1"/>
</dbReference>
<keyword evidence="16" id="KW-1185">Reference proteome</keyword>
<evidence type="ECO:0000256" key="8">
    <source>
        <dbReference type="ARBA" id="ARBA00023157"/>
    </source>
</evidence>
<dbReference type="GO" id="GO:0006457">
    <property type="term" value="P:protein folding"/>
    <property type="evidence" value="ECO:0007669"/>
    <property type="project" value="TreeGrafter"/>
</dbReference>
<dbReference type="GO" id="GO:0005788">
    <property type="term" value="C:endoplasmic reticulum lumen"/>
    <property type="evidence" value="ECO:0007669"/>
    <property type="project" value="UniProtKB-SubCell"/>
</dbReference>
<dbReference type="InterPro" id="IPR013766">
    <property type="entry name" value="Thioredoxin_domain"/>
</dbReference>
<evidence type="ECO:0000256" key="12">
    <source>
        <dbReference type="SAM" id="MobiDB-lite"/>
    </source>
</evidence>
<feature type="chain" id="PRO_5034420542" description="protein disulfide-isomerase" evidence="13">
    <location>
        <begin position="21"/>
        <end position="282"/>
    </location>
</feature>
<dbReference type="InterPro" id="IPR017937">
    <property type="entry name" value="Thioredoxin_CS"/>
</dbReference>
<keyword evidence="9" id="KW-0413">Isomerase</keyword>
<dbReference type="Gene3D" id="3.40.30.10">
    <property type="entry name" value="Glutaredoxin"/>
    <property type="match status" value="2"/>
</dbReference>
<dbReference type="InterPro" id="IPR005788">
    <property type="entry name" value="PDI_thioredoxin-like_dom"/>
</dbReference>